<dbReference type="Proteomes" id="UP000298030">
    <property type="component" value="Unassembled WGS sequence"/>
</dbReference>
<dbReference type="EMBL" id="QPFP01000190">
    <property type="protein sequence ID" value="TEB19469.1"/>
    <property type="molecule type" value="Genomic_DNA"/>
</dbReference>
<dbReference type="GO" id="GO:0005743">
    <property type="term" value="C:mitochondrial inner membrane"/>
    <property type="evidence" value="ECO:0007669"/>
    <property type="project" value="UniProtKB-SubCell"/>
</dbReference>
<organism evidence="15 16">
    <name type="scientific">Coprinellus micaceus</name>
    <name type="common">Glistening ink-cap mushroom</name>
    <name type="synonym">Coprinus micaceus</name>
    <dbReference type="NCBI Taxonomy" id="71717"/>
    <lineage>
        <taxon>Eukaryota</taxon>
        <taxon>Fungi</taxon>
        <taxon>Dikarya</taxon>
        <taxon>Basidiomycota</taxon>
        <taxon>Agaricomycotina</taxon>
        <taxon>Agaricomycetes</taxon>
        <taxon>Agaricomycetidae</taxon>
        <taxon>Agaricales</taxon>
        <taxon>Agaricineae</taxon>
        <taxon>Psathyrellaceae</taxon>
        <taxon>Coprinellus</taxon>
    </lineage>
</organism>
<keyword evidence="16" id="KW-1185">Reference proteome</keyword>
<dbReference type="InterPro" id="IPR014851">
    <property type="entry name" value="BCS1_N"/>
</dbReference>
<dbReference type="Gene3D" id="3.40.50.300">
    <property type="entry name" value="P-loop containing nucleotide triphosphate hydrolases"/>
    <property type="match status" value="1"/>
</dbReference>
<dbReference type="SUPFAM" id="SSF52540">
    <property type="entry name" value="P-loop containing nucleoside triphosphate hydrolases"/>
    <property type="match status" value="1"/>
</dbReference>
<evidence type="ECO:0000256" key="12">
    <source>
        <dbReference type="SAM" id="Phobius"/>
    </source>
</evidence>
<evidence type="ECO:0000259" key="14">
    <source>
        <dbReference type="SMART" id="SM01024"/>
    </source>
</evidence>
<dbReference type="InterPro" id="IPR057495">
    <property type="entry name" value="AAA_lid_BCS1"/>
</dbReference>
<dbReference type="PANTHER" id="PTHR23070">
    <property type="entry name" value="BCS1 AAA-TYPE ATPASE"/>
    <property type="match status" value="1"/>
</dbReference>
<evidence type="ECO:0000256" key="5">
    <source>
        <dbReference type="ARBA" id="ARBA00022792"/>
    </source>
</evidence>
<feature type="domain" description="AAA+ ATPase" evidence="13">
    <location>
        <begin position="295"/>
        <end position="451"/>
    </location>
</feature>
<name>A0A4Y7SEM9_COPMI</name>
<evidence type="ECO:0000256" key="7">
    <source>
        <dbReference type="ARBA" id="ARBA00022840"/>
    </source>
</evidence>
<dbReference type="GO" id="GO:0005524">
    <property type="term" value="F:ATP binding"/>
    <property type="evidence" value="ECO:0007669"/>
    <property type="project" value="UniProtKB-KW"/>
</dbReference>
<keyword evidence="9" id="KW-0496">Mitochondrion</keyword>
<dbReference type="SMART" id="SM00382">
    <property type="entry name" value="AAA"/>
    <property type="match status" value="1"/>
</dbReference>
<dbReference type="InterPro" id="IPR003593">
    <property type="entry name" value="AAA+_ATPase"/>
</dbReference>
<feature type="transmembrane region" description="Helical" evidence="12">
    <location>
        <begin position="66"/>
        <end position="86"/>
    </location>
</feature>
<accession>A0A4Y7SEM9</accession>
<evidence type="ECO:0000256" key="6">
    <source>
        <dbReference type="ARBA" id="ARBA00022801"/>
    </source>
</evidence>
<comment type="similarity">
    <text evidence="2">Belongs to the AAA ATPase family. BCS1 subfamily.</text>
</comment>
<protein>
    <submittedName>
        <fullName evidence="15">P-loop containing nucleoside triphosphate hydrolase protein</fullName>
    </submittedName>
</protein>
<dbReference type="Pfam" id="PF25426">
    <property type="entry name" value="AAA_lid_BCS1"/>
    <property type="match status" value="1"/>
</dbReference>
<evidence type="ECO:0000256" key="9">
    <source>
        <dbReference type="ARBA" id="ARBA00023128"/>
    </source>
</evidence>
<comment type="subcellular location">
    <subcellularLocation>
        <location evidence="1">Mitochondrion inner membrane</location>
        <topology evidence="1">Single-pass membrane protein</topology>
    </subcellularLocation>
</comment>
<keyword evidence="8 12" id="KW-1133">Transmembrane helix</keyword>
<evidence type="ECO:0000256" key="1">
    <source>
        <dbReference type="ARBA" id="ARBA00004434"/>
    </source>
</evidence>
<dbReference type="OrthoDB" id="10251412at2759"/>
<evidence type="ECO:0000313" key="15">
    <source>
        <dbReference type="EMBL" id="TEB19469.1"/>
    </source>
</evidence>
<reference evidence="15 16" key="1">
    <citation type="journal article" date="2019" name="Nat. Ecol. Evol.">
        <title>Megaphylogeny resolves global patterns of mushroom evolution.</title>
        <authorList>
            <person name="Varga T."/>
            <person name="Krizsan K."/>
            <person name="Foldi C."/>
            <person name="Dima B."/>
            <person name="Sanchez-Garcia M."/>
            <person name="Sanchez-Ramirez S."/>
            <person name="Szollosi G.J."/>
            <person name="Szarkandi J.G."/>
            <person name="Papp V."/>
            <person name="Albert L."/>
            <person name="Andreopoulos W."/>
            <person name="Angelini C."/>
            <person name="Antonin V."/>
            <person name="Barry K.W."/>
            <person name="Bougher N.L."/>
            <person name="Buchanan P."/>
            <person name="Buyck B."/>
            <person name="Bense V."/>
            <person name="Catcheside P."/>
            <person name="Chovatia M."/>
            <person name="Cooper J."/>
            <person name="Damon W."/>
            <person name="Desjardin D."/>
            <person name="Finy P."/>
            <person name="Geml J."/>
            <person name="Haridas S."/>
            <person name="Hughes K."/>
            <person name="Justo A."/>
            <person name="Karasinski D."/>
            <person name="Kautmanova I."/>
            <person name="Kiss B."/>
            <person name="Kocsube S."/>
            <person name="Kotiranta H."/>
            <person name="LaButti K.M."/>
            <person name="Lechner B.E."/>
            <person name="Liimatainen K."/>
            <person name="Lipzen A."/>
            <person name="Lukacs Z."/>
            <person name="Mihaltcheva S."/>
            <person name="Morgado L.N."/>
            <person name="Niskanen T."/>
            <person name="Noordeloos M.E."/>
            <person name="Ohm R.A."/>
            <person name="Ortiz-Santana B."/>
            <person name="Ovrebo C."/>
            <person name="Racz N."/>
            <person name="Riley R."/>
            <person name="Savchenko A."/>
            <person name="Shiryaev A."/>
            <person name="Soop K."/>
            <person name="Spirin V."/>
            <person name="Szebenyi C."/>
            <person name="Tomsovsky M."/>
            <person name="Tulloss R.E."/>
            <person name="Uehling J."/>
            <person name="Grigoriev I.V."/>
            <person name="Vagvolgyi C."/>
            <person name="Papp T."/>
            <person name="Martin F.M."/>
            <person name="Miettinen O."/>
            <person name="Hibbett D.S."/>
            <person name="Nagy L.G."/>
        </authorList>
    </citation>
    <scope>NUCLEOTIDE SEQUENCE [LARGE SCALE GENOMIC DNA]</scope>
    <source>
        <strain evidence="15 16">FP101781</strain>
    </source>
</reference>
<comment type="catalytic activity">
    <reaction evidence="11">
        <text>ATP + H2O = ADP + phosphate + H(+)</text>
        <dbReference type="Rhea" id="RHEA:13065"/>
        <dbReference type="ChEBI" id="CHEBI:15377"/>
        <dbReference type="ChEBI" id="CHEBI:15378"/>
        <dbReference type="ChEBI" id="CHEBI:30616"/>
        <dbReference type="ChEBI" id="CHEBI:43474"/>
        <dbReference type="ChEBI" id="CHEBI:456216"/>
    </reaction>
    <physiologicalReaction direction="left-to-right" evidence="11">
        <dbReference type="Rhea" id="RHEA:13066"/>
    </physiologicalReaction>
</comment>
<keyword evidence="6 15" id="KW-0378">Hydrolase</keyword>
<keyword evidence="10 12" id="KW-0472">Membrane</keyword>
<dbReference type="InterPro" id="IPR050747">
    <property type="entry name" value="Mitochondrial_chaperone_BCS1"/>
</dbReference>
<keyword evidence="5" id="KW-0999">Mitochondrion inner membrane</keyword>
<evidence type="ECO:0000256" key="10">
    <source>
        <dbReference type="ARBA" id="ARBA00023136"/>
    </source>
</evidence>
<dbReference type="AlphaFoldDB" id="A0A4Y7SEM9"/>
<evidence type="ECO:0000259" key="13">
    <source>
        <dbReference type="SMART" id="SM00382"/>
    </source>
</evidence>
<evidence type="ECO:0000313" key="16">
    <source>
        <dbReference type="Proteomes" id="UP000298030"/>
    </source>
</evidence>
<keyword evidence="4" id="KW-0547">Nucleotide-binding</keyword>
<comment type="caution">
    <text evidence="15">The sequence shown here is derived from an EMBL/GenBank/DDBJ whole genome shotgun (WGS) entry which is preliminary data.</text>
</comment>
<dbReference type="GO" id="GO:0016887">
    <property type="term" value="F:ATP hydrolysis activity"/>
    <property type="evidence" value="ECO:0007669"/>
    <property type="project" value="InterPro"/>
</dbReference>
<dbReference type="Pfam" id="PF08740">
    <property type="entry name" value="BCS1_N"/>
    <property type="match status" value="1"/>
</dbReference>
<dbReference type="InterPro" id="IPR003959">
    <property type="entry name" value="ATPase_AAA_core"/>
</dbReference>
<sequence length="653" mass="71938">MATWLNPPPSTYAYDAPVFGVGSDLPGLVSQVLSFLTSFTGVSMFATVLGAGQLGQTADSAGSKLIPVLVLGYLFNIVRRLVMWFLRRFRFQYYITAQFTEGDPTYDWLVLLLTDEGVWKNSKDFRVSSKTSQRKWSIGLTKDSNGKKGGVESAEYTPTYDAPQLWRWGGYWIEVTRYHVPAPLMNEYSPPGPRNTVGSSLYLTIYTFDVQVLSRLVETARAKYSEISRPYVLVHSMDTSQPSYGPVMTWNNVKRKNRRPMESIILAEGVLDSITKDAREFINMEEWYLDAGIPHRRGYLLHGPPGTGKTSTIYALAGELGMEIYSLSLASNFVDDNVLNRAAAAIPKNSIFLIEDIDCAFPSREDEDDDETVNGAMMGPGGYMMPGYHRGVVRVGVRSAVTLSGLLNVLDGVGSEEGKLFFATTNYIDHLDPALMRPGRIDMKIQYHLANKMQAAALFKRFFPTKHVKLFDIPSNVLSLIDHPLPSGAIDTDADSEKTQEAKDAEKDAAISTYLADLAESFSKGVPESEFSTAELQGYLLIHKREPLKAASCVGEWVASERKLREDKKKRDEEKKAKMKAKAQEMWGAGPMGGGAFGGMRPSAPFTPPLPPPIPVVPVAARSGDLPLLPTPDLDKQGLTLPVSESSGSLVVV</sequence>
<evidence type="ECO:0000256" key="2">
    <source>
        <dbReference type="ARBA" id="ARBA00007448"/>
    </source>
</evidence>
<keyword evidence="7" id="KW-0067">ATP-binding</keyword>
<dbReference type="STRING" id="71717.A0A4Y7SEM9"/>
<keyword evidence="3 12" id="KW-0812">Transmembrane</keyword>
<evidence type="ECO:0000256" key="4">
    <source>
        <dbReference type="ARBA" id="ARBA00022741"/>
    </source>
</evidence>
<feature type="transmembrane region" description="Helical" evidence="12">
    <location>
        <begin position="32"/>
        <end position="54"/>
    </location>
</feature>
<dbReference type="SMART" id="SM01024">
    <property type="entry name" value="BCS1_N"/>
    <property type="match status" value="1"/>
</dbReference>
<evidence type="ECO:0000256" key="3">
    <source>
        <dbReference type="ARBA" id="ARBA00022692"/>
    </source>
</evidence>
<dbReference type="Pfam" id="PF00004">
    <property type="entry name" value="AAA"/>
    <property type="match status" value="2"/>
</dbReference>
<dbReference type="InterPro" id="IPR027417">
    <property type="entry name" value="P-loop_NTPase"/>
</dbReference>
<evidence type="ECO:0000256" key="8">
    <source>
        <dbReference type="ARBA" id="ARBA00022989"/>
    </source>
</evidence>
<gene>
    <name evidence="15" type="ORF">FA13DRAFT_1820942</name>
</gene>
<evidence type="ECO:0000256" key="11">
    <source>
        <dbReference type="ARBA" id="ARBA00048778"/>
    </source>
</evidence>
<feature type="domain" description="BCS1 N-terminal" evidence="14">
    <location>
        <begin position="69"/>
        <end position="264"/>
    </location>
</feature>
<proteinExistence type="inferred from homology"/>